<dbReference type="SUPFAM" id="SSF81464">
    <property type="entry name" value="Cytochrome c oxidase subunit II-like, transmembrane region"/>
    <property type="match status" value="1"/>
</dbReference>
<evidence type="ECO:0000256" key="3">
    <source>
        <dbReference type="ARBA" id="ARBA00022448"/>
    </source>
</evidence>
<dbReference type="PANTHER" id="PTHR22888:SF18">
    <property type="entry name" value="CYTOCHROME BO(3) UBIQUINOL OXIDASE SUBUNIT 2"/>
    <property type="match status" value="1"/>
</dbReference>
<proteinExistence type="inferred from homology"/>
<keyword evidence="5 14" id="KW-0679">Respiratory chain</keyword>
<gene>
    <name evidence="18" type="ORF">HNR75_001939</name>
</gene>
<dbReference type="Pfam" id="PF00116">
    <property type="entry name" value="COX2"/>
    <property type="match status" value="1"/>
</dbReference>
<reference evidence="18 19" key="1">
    <citation type="submission" date="2020-08" db="EMBL/GenBank/DDBJ databases">
        <title>Genomic Encyclopedia of Type Strains, Phase IV (KMG-IV): sequencing the most valuable type-strain genomes for metagenomic binning, comparative biology and taxonomic classification.</title>
        <authorList>
            <person name="Goeker M."/>
        </authorList>
    </citation>
    <scope>NUCLEOTIDE SEQUENCE [LARGE SCALE GENOMIC DNA]</scope>
    <source>
        <strain evidence="18 19">DSM 22975</strain>
    </source>
</reference>
<comment type="caution">
    <text evidence="18">The sequence shown here is derived from an EMBL/GenBank/DDBJ whole genome shotgun (WGS) entry which is preliminary data.</text>
</comment>
<dbReference type="InterPro" id="IPR045187">
    <property type="entry name" value="CcO_II"/>
</dbReference>
<dbReference type="Gene3D" id="1.10.287.90">
    <property type="match status" value="1"/>
</dbReference>
<dbReference type="InterPro" id="IPR006333">
    <property type="entry name" value="Cyt_o_ubiquinol_oxidase_su2"/>
</dbReference>
<evidence type="ECO:0000313" key="19">
    <source>
        <dbReference type="Proteomes" id="UP000585721"/>
    </source>
</evidence>
<dbReference type="InterPro" id="IPR002429">
    <property type="entry name" value="CcO_II-like_C"/>
</dbReference>
<dbReference type="CDD" id="cd04212">
    <property type="entry name" value="CuRO_UO_II"/>
    <property type="match status" value="1"/>
</dbReference>
<evidence type="ECO:0000256" key="2">
    <source>
        <dbReference type="ARBA" id="ARBA00007866"/>
    </source>
</evidence>
<keyword evidence="11 14" id="KW-0472">Membrane</keyword>
<sequence>MIKNRFWWLLPSSMPLLLSGCNMALLDPKGIIGMEQKSLILTATWLMLIVVIPVIIMTFLFAWKYRASNKHATYRPNWSHSNKIEFVVWTIPLIIILILGTITWRTTHSLDPRNPIPSENRPLVIEAISLDWKWLFVYPEQGIATVNEIYFPANVPVQFKVTSGSVMNSFFIPQLGSQIYAMAGMQNQVHLMASEEGAFKGMSANYSGAGFSGMKFMAYATSQDKFAEWVAKVKQSPNSLQWADYEALAKPSEQNPVAYYASVKPDLYQDIINQFMGSDMKHAPMHSEEMNKEMDHDMEQGMHMSSHSGAGE</sequence>
<dbReference type="EMBL" id="JACHGR010000006">
    <property type="protein sequence ID" value="MBB6056009.1"/>
    <property type="molecule type" value="Genomic_DNA"/>
</dbReference>
<evidence type="ECO:0000313" key="18">
    <source>
        <dbReference type="EMBL" id="MBB6056009.1"/>
    </source>
</evidence>
<keyword evidence="13" id="KW-0449">Lipoprotein</keyword>
<dbReference type="GO" id="GO:0004129">
    <property type="term" value="F:cytochrome-c oxidase activity"/>
    <property type="evidence" value="ECO:0007669"/>
    <property type="project" value="UniProtKB-UniRule"/>
</dbReference>
<dbReference type="InterPro" id="IPR036257">
    <property type="entry name" value="Cyt_c_oxidase_su2_TM_sf"/>
</dbReference>
<dbReference type="NCBIfam" id="TIGR01433">
    <property type="entry name" value="CyoA"/>
    <property type="match status" value="1"/>
</dbReference>
<name>A0A841GDJ5_9GAMM</name>
<dbReference type="GO" id="GO:0005886">
    <property type="term" value="C:plasma membrane"/>
    <property type="evidence" value="ECO:0007669"/>
    <property type="project" value="UniProtKB-SubCell"/>
</dbReference>
<evidence type="ECO:0000256" key="11">
    <source>
        <dbReference type="ARBA" id="ARBA00023136"/>
    </source>
</evidence>
<dbReference type="GO" id="GO:0009486">
    <property type="term" value="F:cytochrome bo3 ubiquinol oxidase activity"/>
    <property type="evidence" value="ECO:0007669"/>
    <property type="project" value="InterPro"/>
</dbReference>
<keyword evidence="12" id="KW-0564">Palmitate</keyword>
<comment type="similarity">
    <text evidence="2 14">Belongs to the cytochrome c oxidase subunit 2 family.</text>
</comment>
<evidence type="ECO:0000256" key="7">
    <source>
        <dbReference type="ARBA" id="ARBA00022729"/>
    </source>
</evidence>
<dbReference type="Proteomes" id="UP000585721">
    <property type="component" value="Unassembled WGS sequence"/>
</dbReference>
<evidence type="ECO:0000256" key="10">
    <source>
        <dbReference type="ARBA" id="ARBA00023002"/>
    </source>
</evidence>
<dbReference type="Pfam" id="PF06481">
    <property type="entry name" value="COX_ARM"/>
    <property type="match status" value="1"/>
</dbReference>
<dbReference type="GO" id="GO:0005507">
    <property type="term" value="F:copper ion binding"/>
    <property type="evidence" value="ECO:0007669"/>
    <property type="project" value="InterPro"/>
</dbReference>
<dbReference type="AlphaFoldDB" id="A0A841GDJ5"/>
<keyword evidence="8 14" id="KW-0249">Electron transport</keyword>
<dbReference type="PIRSF" id="PIRSF000292">
    <property type="entry name" value="Ubi_od_II"/>
    <property type="match status" value="1"/>
</dbReference>
<keyword evidence="3 14" id="KW-0813">Transport</keyword>
<evidence type="ECO:0000259" key="16">
    <source>
        <dbReference type="PROSITE" id="PS50857"/>
    </source>
</evidence>
<keyword evidence="6 15" id="KW-0812">Transmembrane</keyword>
<evidence type="ECO:0000256" key="14">
    <source>
        <dbReference type="PIRNR" id="PIRNR000292"/>
    </source>
</evidence>
<keyword evidence="10 14" id="KW-0560">Oxidoreductase</keyword>
<evidence type="ECO:0000259" key="17">
    <source>
        <dbReference type="PROSITE" id="PS50999"/>
    </source>
</evidence>
<evidence type="ECO:0000256" key="8">
    <source>
        <dbReference type="ARBA" id="ARBA00022982"/>
    </source>
</evidence>
<dbReference type="GO" id="GO:0042773">
    <property type="term" value="P:ATP synthesis coupled electron transport"/>
    <property type="evidence" value="ECO:0007669"/>
    <property type="project" value="TreeGrafter"/>
</dbReference>
<feature type="domain" description="Cytochrome oxidase subunit II copper A binding" evidence="16">
    <location>
        <begin position="120"/>
        <end position="232"/>
    </location>
</feature>
<keyword evidence="4 14" id="KW-1003">Cell membrane</keyword>
<evidence type="ECO:0000256" key="9">
    <source>
        <dbReference type="ARBA" id="ARBA00022989"/>
    </source>
</evidence>
<dbReference type="PROSITE" id="PS50857">
    <property type="entry name" value="COX2_CUA"/>
    <property type="match status" value="1"/>
</dbReference>
<keyword evidence="9 15" id="KW-1133">Transmembrane helix</keyword>
<evidence type="ECO:0000256" key="4">
    <source>
        <dbReference type="ARBA" id="ARBA00022475"/>
    </source>
</evidence>
<feature type="transmembrane region" description="Helical" evidence="15">
    <location>
        <begin position="84"/>
        <end position="104"/>
    </location>
</feature>
<dbReference type="InterPro" id="IPR010514">
    <property type="entry name" value="COX_ARM"/>
</dbReference>
<accession>A0A841GDJ5</accession>
<dbReference type="GO" id="GO:0016682">
    <property type="term" value="F:oxidoreductase activity, acting on diphenols and related substances as donors, oxygen as acceptor"/>
    <property type="evidence" value="ECO:0007669"/>
    <property type="project" value="InterPro"/>
</dbReference>
<dbReference type="FunFam" id="1.10.287.90:FF:000002">
    <property type="entry name" value="Ubiquinol oxidase subunit 2"/>
    <property type="match status" value="1"/>
</dbReference>
<feature type="transmembrane region" description="Helical" evidence="15">
    <location>
        <begin position="39"/>
        <end position="63"/>
    </location>
</feature>
<evidence type="ECO:0000256" key="13">
    <source>
        <dbReference type="ARBA" id="ARBA00023288"/>
    </source>
</evidence>
<keyword evidence="19" id="KW-1185">Reference proteome</keyword>
<comment type="subcellular location">
    <subcellularLocation>
        <location evidence="1">Cell membrane</location>
        <topology evidence="1">Multi-pass membrane protein</topology>
    </subcellularLocation>
</comment>
<keyword evidence="7" id="KW-0732">Signal</keyword>
<dbReference type="SUPFAM" id="SSF49503">
    <property type="entry name" value="Cupredoxins"/>
    <property type="match status" value="1"/>
</dbReference>
<dbReference type="InterPro" id="IPR011759">
    <property type="entry name" value="Cyt_c_oxidase_su2_TM_dom"/>
</dbReference>
<dbReference type="PANTHER" id="PTHR22888">
    <property type="entry name" value="CYTOCHROME C OXIDASE, SUBUNIT II"/>
    <property type="match status" value="1"/>
</dbReference>
<feature type="domain" description="Cytochrome oxidase subunit II transmembrane region profile" evidence="17">
    <location>
        <begin position="17"/>
        <end position="114"/>
    </location>
</feature>
<dbReference type="PROSITE" id="PS50999">
    <property type="entry name" value="COX2_TM"/>
    <property type="match status" value="1"/>
</dbReference>
<dbReference type="RefSeq" id="WP_188026751.1">
    <property type="nucleotide sequence ID" value="NZ_JACHGR010000006.1"/>
</dbReference>
<evidence type="ECO:0000256" key="12">
    <source>
        <dbReference type="ARBA" id="ARBA00023139"/>
    </source>
</evidence>
<dbReference type="InterPro" id="IPR034227">
    <property type="entry name" value="CuRO_UO_II"/>
</dbReference>
<evidence type="ECO:0000256" key="5">
    <source>
        <dbReference type="ARBA" id="ARBA00022660"/>
    </source>
</evidence>
<evidence type="ECO:0000256" key="6">
    <source>
        <dbReference type="ARBA" id="ARBA00022692"/>
    </source>
</evidence>
<dbReference type="PROSITE" id="PS51257">
    <property type="entry name" value="PROKAR_LIPOPROTEIN"/>
    <property type="match status" value="1"/>
</dbReference>
<dbReference type="InterPro" id="IPR008972">
    <property type="entry name" value="Cupredoxin"/>
</dbReference>
<evidence type="ECO:0000256" key="1">
    <source>
        <dbReference type="ARBA" id="ARBA00004651"/>
    </source>
</evidence>
<evidence type="ECO:0000256" key="15">
    <source>
        <dbReference type="SAM" id="Phobius"/>
    </source>
</evidence>
<dbReference type="Gene3D" id="2.60.40.420">
    <property type="entry name" value="Cupredoxins - blue copper proteins"/>
    <property type="match status" value="1"/>
</dbReference>
<organism evidence="18 19">
    <name type="scientific">Tolumonas osonensis</name>
    <dbReference type="NCBI Taxonomy" id="675874"/>
    <lineage>
        <taxon>Bacteria</taxon>
        <taxon>Pseudomonadati</taxon>
        <taxon>Pseudomonadota</taxon>
        <taxon>Gammaproteobacteria</taxon>
        <taxon>Aeromonadales</taxon>
        <taxon>Aeromonadaceae</taxon>
        <taxon>Tolumonas</taxon>
    </lineage>
</organism>
<protein>
    <recommendedName>
        <fullName evidence="14">Ubiquinol oxidase subunit 2</fullName>
    </recommendedName>
</protein>